<dbReference type="InParanoid" id="A0A5N4AIA1"/>
<dbReference type="Proteomes" id="UP000327044">
    <property type="component" value="Unassembled WGS sequence"/>
</dbReference>
<name>A0A5N4AIA1_PHOPY</name>
<proteinExistence type="predicted"/>
<sequence>MLEGNEDDDVPMEGIKEAEDALKGLVPATSKTLYENEYCKFCKWRSEKSLNIVNEKILLAYFSERSKQGKPSSLWTYSMLRSMLRGRESLDISSMLT</sequence>
<organism evidence="1 2">
    <name type="scientific">Photinus pyralis</name>
    <name type="common">Common eastern firefly</name>
    <name type="synonym">Lampyris pyralis</name>
    <dbReference type="NCBI Taxonomy" id="7054"/>
    <lineage>
        <taxon>Eukaryota</taxon>
        <taxon>Metazoa</taxon>
        <taxon>Ecdysozoa</taxon>
        <taxon>Arthropoda</taxon>
        <taxon>Hexapoda</taxon>
        <taxon>Insecta</taxon>
        <taxon>Pterygota</taxon>
        <taxon>Neoptera</taxon>
        <taxon>Endopterygota</taxon>
        <taxon>Coleoptera</taxon>
        <taxon>Polyphaga</taxon>
        <taxon>Elateriformia</taxon>
        <taxon>Elateroidea</taxon>
        <taxon>Lampyridae</taxon>
        <taxon>Lampyrinae</taxon>
        <taxon>Photinus</taxon>
    </lineage>
</organism>
<keyword evidence="2" id="KW-1185">Reference proteome</keyword>
<dbReference type="EMBL" id="VVIM01000006">
    <property type="protein sequence ID" value="KAB0797072.1"/>
    <property type="molecule type" value="Genomic_DNA"/>
</dbReference>
<accession>A0A5N4AIA1</accession>
<evidence type="ECO:0000313" key="2">
    <source>
        <dbReference type="Proteomes" id="UP000327044"/>
    </source>
</evidence>
<protein>
    <submittedName>
        <fullName evidence="1">Uncharacterized protein</fullName>
    </submittedName>
</protein>
<dbReference type="AlphaFoldDB" id="A0A5N4AIA1"/>
<comment type="caution">
    <text evidence="1">The sequence shown here is derived from an EMBL/GenBank/DDBJ whole genome shotgun (WGS) entry which is preliminary data.</text>
</comment>
<gene>
    <name evidence="1" type="ORF">PPYR_08066</name>
</gene>
<evidence type="ECO:0000313" key="1">
    <source>
        <dbReference type="EMBL" id="KAB0797072.1"/>
    </source>
</evidence>
<reference evidence="1 2" key="1">
    <citation type="journal article" date="2018" name="Elife">
        <title>Firefly genomes illuminate parallel origins of bioluminescence in beetles.</title>
        <authorList>
            <person name="Fallon T.R."/>
            <person name="Lower S.E."/>
            <person name="Chang C.H."/>
            <person name="Bessho-Uehara M."/>
            <person name="Martin G.J."/>
            <person name="Bewick A.J."/>
            <person name="Behringer M."/>
            <person name="Debat H.J."/>
            <person name="Wong I."/>
            <person name="Day J.C."/>
            <person name="Suvorov A."/>
            <person name="Silva C.J."/>
            <person name="Stanger-Hall K.F."/>
            <person name="Hall D.W."/>
            <person name="Schmitz R.J."/>
            <person name="Nelson D.R."/>
            <person name="Lewis S.M."/>
            <person name="Shigenobu S."/>
            <person name="Bybee S.M."/>
            <person name="Larracuente A.M."/>
            <person name="Oba Y."/>
            <person name="Weng J.K."/>
        </authorList>
    </citation>
    <scope>NUCLEOTIDE SEQUENCE [LARGE SCALE GENOMIC DNA]</scope>
    <source>
        <strain evidence="1">1611_PpyrPB1</strain>
        <tissue evidence="1">Whole body</tissue>
    </source>
</reference>